<dbReference type="Proteomes" id="UP001283361">
    <property type="component" value="Unassembled WGS sequence"/>
</dbReference>
<dbReference type="EMBL" id="JAWDGP010002732">
    <property type="protein sequence ID" value="KAK3780360.1"/>
    <property type="molecule type" value="Genomic_DNA"/>
</dbReference>
<keyword evidence="2" id="KW-1185">Reference proteome</keyword>
<evidence type="ECO:0008006" key="3">
    <source>
        <dbReference type="Google" id="ProtNLM"/>
    </source>
</evidence>
<comment type="caution">
    <text evidence="1">The sequence shown here is derived from an EMBL/GenBank/DDBJ whole genome shotgun (WGS) entry which is preliminary data.</text>
</comment>
<protein>
    <recommendedName>
        <fullName evidence="3">PiggyBac transposable element-derived protein domain-containing protein</fullName>
    </recommendedName>
</protein>
<accession>A0AAE1DS67</accession>
<reference evidence="1" key="1">
    <citation type="journal article" date="2023" name="G3 (Bethesda)">
        <title>A reference genome for the long-term kleptoplast-retaining sea slug Elysia crispata morphotype clarki.</title>
        <authorList>
            <person name="Eastman K.E."/>
            <person name="Pendleton A.L."/>
            <person name="Shaikh M.A."/>
            <person name="Suttiyut T."/>
            <person name="Ogas R."/>
            <person name="Tomko P."/>
            <person name="Gavelis G."/>
            <person name="Widhalm J.R."/>
            <person name="Wisecaver J.H."/>
        </authorList>
    </citation>
    <scope>NUCLEOTIDE SEQUENCE</scope>
    <source>
        <strain evidence="1">ECLA1</strain>
    </source>
</reference>
<dbReference type="AlphaFoldDB" id="A0AAE1DS67"/>
<evidence type="ECO:0000313" key="1">
    <source>
        <dbReference type="EMBL" id="KAK3780360.1"/>
    </source>
</evidence>
<proteinExistence type="predicted"/>
<name>A0AAE1DS67_9GAST</name>
<evidence type="ECO:0000313" key="2">
    <source>
        <dbReference type="Proteomes" id="UP001283361"/>
    </source>
</evidence>
<sequence>MGFHFSDGWILNVCTLSPTTIPQITQLSFAPKRMVPGLRWPALKPSLTIISPRMGSTRLTNSVDPMVSAKKSKKWWHRMFFGLIDRTLVNAFIAFRQMTREQQLSLLNYLR</sequence>
<gene>
    <name evidence="1" type="ORF">RRG08_061981</name>
</gene>
<organism evidence="1 2">
    <name type="scientific">Elysia crispata</name>
    <name type="common">lettuce slug</name>
    <dbReference type="NCBI Taxonomy" id="231223"/>
    <lineage>
        <taxon>Eukaryota</taxon>
        <taxon>Metazoa</taxon>
        <taxon>Spiralia</taxon>
        <taxon>Lophotrochozoa</taxon>
        <taxon>Mollusca</taxon>
        <taxon>Gastropoda</taxon>
        <taxon>Heterobranchia</taxon>
        <taxon>Euthyneura</taxon>
        <taxon>Panpulmonata</taxon>
        <taxon>Sacoglossa</taxon>
        <taxon>Placobranchoidea</taxon>
        <taxon>Plakobranchidae</taxon>
        <taxon>Elysia</taxon>
    </lineage>
</organism>